<dbReference type="PROSITE" id="PS50105">
    <property type="entry name" value="SAM_DOMAIN"/>
    <property type="match status" value="1"/>
</dbReference>
<organism evidence="2 3">
    <name type="scientific">Sinanodonta woodiana</name>
    <name type="common">Chinese pond mussel</name>
    <name type="synonym">Anodonta woodiana</name>
    <dbReference type="NCBI Taxonomy" id="1069815"/>
    <lineage>
        <taxon>Eukaryota</taxon>
        <taxon>Metazoa</taxon>
        <taxon>Spiralia</taxon>
        <taxon>Lophotrochozoa</taxon>
        <taxon>Mollusca</taxon>
        <taxon>Bivalvia</taxon>
        <taxon>Autobranchia</taxon>
        <taxon>Heteroconchia</taxon>
        <taxon>Palaeoheterodonta</taxon>
        <taxon>Unionida</taxon>
        <taxon>Unionoidea</taxon>
        <taxon>Unionidae</taxon>
        <taxon>Unioninae</taxon>
        <taxon>Sinanodonta</taxon>
    </lineage>
</organism>
<dbReference type="SUPFAM" id="SSF47769">
    <property type="entry name" value="SAM/Pointed domain"/>
    <property type="match status" value="1"/>
</dbReference>
<reference evidence="2 3" key="1">
    <citation type="submission" date="2024-11" db="EMBL/GenBank/DDBJ databases">
        <title>Chromosome-level genome assembly of the freshwater bivalve Anodonta woodiana.</title>
        <authorList>
            <person name="Chen X."/>
        </authorList>
    </citation>
    <scope>NUCLEOTIDE SEQUENCE [LARGE SCALE GENOMIC DNA]</scope>
    <source>
        <strain evidence="2">MN2024</strain>
        <tissue evidence="2">Gills</tissue>
    </source>
</reference>
<feature type="domain" description="SAM" evidence="1">
    <location>
        <begin position="39"/>
        <end position="97"/>
    </location>
</feature>
<dbReference type="PANTHER" id="PTHR46829">
    <property type="entry name" value="STERILE ALPHA MOTIF DOMAIN-CONTAINING PROTEIN 15"/>
    <property type="match status" value="1"/>
</dbReference>
<dbReference type="Proteomes" id="UP001634394">
    <property type="component" value="Unassembled WGS sequence"/>
</dbReference>
<dbReference type="SMART" id="SM00454">
    <property type="entry name" value="SAM"/>
    <property type="match status" value="1"/>
</dbReference>
<gene>
    <name evidence="2" type="ORF">ACJMK2_036053</name>
</gene>
<dbReference type="AlphaFoldDB" id="A0ABD3WI13"/>
<dbReference type="PANTHER" id="PTHR46829:SF1">
    <property type="entry name" value="STERILE ALPHA MOTIF DOMAIN-CONTAINING PROTEIN 15"/>
    <property type="match status" value="1"/>
</dbReference>
<protein>
    <recommendedName>
        <fullName evidence="1">SAM domain-containing protein</fullName>
    </recommendedName>
</protein>
<evidence type="ECO:0000313" key="3">
    <source>
        <dbReference type="Proteomes" id="UP001634394"/>
    </source>
</evidence>
<dbReference type="InterPro" id="IPR013761">
    <property type="entry name" value="SAM/pointed_sf"/>
</dbReference>
<accession>A0ABD3WI13</accession>
<comment type="caution">
    <text evidence="2">The sequence shown here is derived from an EMBL/GenBank/DDBJ whole genome shotgun (WGS) entry which is preliminary data.</text>
</comment>
<evidence type="ECO:0000313" key="2">
    <source>
        <dbReference type="EMBL" id="KAL3872868.1"/>
    </source>
</evidence>
<keyword evidence="3" id="KW-1185">Reference proteome</keyword>
<name>A0ABD3WI13_SINWO</name>
<evidence type="ECO:0000259" key="1">
    <source>
        <dbReference type="PROSITE" id="PS50105"/>
    </source>
</evidence>
<dbReference type="Pfam" id="PF00536">
    <property type="entry name" value="SAM_1"/>
    <property type="match status" value="1"/>
</dbReference>
<dbReference type="Gene3D" id="1.10.150.50">
    <property type="entry name" value="Transcription Factor, Ets-1"/>
    <property type="match status" value="1"/>
</dbReference>
<proteinExistence type="predicted"/>
<dbReference type="InterPro" id="IPR001660">
    <property type="entry name" value="SAM"/>
</dbReference>
<dbReference type="EMBL" id="JBJQND010000006">
    <property type="protein sequence ID" value="KAL3872868.1"/>
    <property type="molecule type" value="Genomic_DNA"/>
</dbReference>
<sequence length="147" mass="17040">MTNITDTSSCDLGNYVEAAARKYTEVVDIQENIPRCIYWNIEQVASWIRNLGFPQYVNFISGRKLIAVDASSLPSIGVRDFQDIKKIALEIRRLLKLPDKCQNMPMGNPRVAYLEIKRRTGVKTDAMHYKAFLHDNKHWFPHALYHD</sequence>